<keyword evidence="2" id="KW-0539">Nucleus</keyword>
<organism evidence="5 6">
    <name type="scientific">Dillenia turbinata</name>
    <dbReference type="NCBI Taxonomy" id="194707"/>
    <lineage>
        <taxon>Eukaryota</taxon>
        <taxon>Viridiplantae</taxon>
        <taxon>Streptophyta</taxon>
        <taxon>Embryophyta</taxon>
        <taxon>Tracheophyta</taxon>
        <taxon>Spermatophyta</taxon>
        <taxon>Magnoliopsida</taxon>
        <taxon>eudicotyledons</taxon>
        <taxon>Gunneridae</taxon>
        <taxon>Pentapetalae</taxon>
        <taxon>Dilleniales</taxon>
        <taxon>Dilleniaceae</taxon>
        <taxon>Dillenia</taxon>
    </lineage>
</organism>
<proteinExistence type="inferred from homology"/>
<feature type="transmembrane region" description="Helical" evidence="4">
    <location>
        <begin position="234"/>
        <end position="254"/>
    </location>
</feature>
<feature type="transmembrane region" description="Helical" evidence="4">
    <location>
        <begin position="176"/>
        <end position="194"/>
    </location>
</feature>
<evidence type="ECO:0000256" key="2">
    <source>
        <dbReference type="RuleBase" id="RU369057"/>
    </source>
</evidence>
<evidence type="ECO:0000313" key="5">
    <source>
        <dbReference type="EMBL" id="KAK6913127.1"/>
    </source>
</evidence>
<keyword evidence="6" id="KW-1185">Reference proteome</keyword>
<comment type="similarity">
    <text evidence="1 2">Belongs to the DSS1/SEM1 family.</text>
</comment>
<keyword evidence="2" id="KW-0647">Proteasome</keyword>
<dbReference type="InterPro" id="IPR007834">
    <property type="entry name" value="DSS1_SEM1"/>
</dbReference>
<evidence type="ECO:0000256" key="1">
    <source>
        <dbReference type="ARBA" id="ARBA00034491"/>
    </source>
</evidence>
<comment type="caution">
    <text evidence="5">The sequence shown here is derived from an EMBL/GenBank/DDBJ whole genome shotgun (WGS) entry which is preliminary data.</text>
</comment>
<dbReference type="AlphaFoldDB" id="A0AAN8YUI7"/>
<dbReference type="PANTHER" id="PTHR36714:SF2">
    <property type="entry name" value="TRANSMEMBRANE PROTEIN"/>
    <property type="match status" value="1"/>
</dbReference>
<dbReference type="GO" id="GO:0008541">
    <property type="term" value="C:proteasome regulatory particle, lid subcomplex"/>
    <property type="evidence" value="ECO:0007669"/>
    <property type="project" value="UniProtKB-UniRule"/>
</dbReference>
<sequence>MDDTQILMKRDLGFFGILREAVIIPRENLNFIIFTFLTSLPVFSFKLSFEILLQGTIFQIAEIIRQTPVDQCVYCYGLPEFVAVEEILEVIFPNLLLLGVLYLIVLCLDLVNMVAIVDSASMIYAGETHMNAREMLLRIKKSTRYERPLITYIYALLLAFLTSVGLASLAISAYIAARYVFFEVIFAMMFIYLTKKYVEWSVIWNMGIVVSILENTLGDIALVISSYLSKAAKTSGFLLMLVSFVGEVTLRLFCLYIRSQEEGMGILVTFMGVGFVSLGNVMKWVVIMVFFYDCKRQDLMNKDVVEKVTEIEAGWNMEKETKVATEDPKVDLFEDDDEFEEFEINEARLLFEVIQITEDPRLKLLTPWGRAIPISLDWDDKEGEETTQQWEDDWDDDDVNDDFSLQLKKELESNTEKI</sequence>
<name>A0AAN8YUI7_9MAGN</name>
<keyword evidence="4" id="KW-1133">Transmembrane helix</keyword>
<dbReference type="GO" id="GO:0006406">
    <property type="term" value="P:mRNA export from nucleus"/>
    <property type="evidence" value="ECO:0007669"/>
    <property type="project" value="UniProtKB-UniRule"/>
</dbReference>
<evidence type="ECO:0000256" key="3">
    <source>
        <dbReference type="SAM" id="MobiDB-lite"/>
    </source>
</evidence>
<accession>A0AAN8YUI7</accession>
<feature type="transmembrane region" description="Helical" evidence="4">
    <location>
        <begin position="95"/>
        <end position="117"/>
    </location>
</feature>
<feature type="transmembrane region" description="Helical" evidence="4">
    <location>
        <begin position="29"/>
        <end position="49"/>
    </location>
</feature>
<dbReference type="PANTHER" id="PTHR36714">
    <property type="entry name" value="T23E23.1"/>
    <property type="match status" value="1"/>
</dbReference>
<feature type="transmembrane region" description="Helical" evidence="4">
    <location>
        <begin position="206"/>
        <end position="228"/>
    </location>
</feature>
<dbReference type="Pfam" id="PF05160">
    <property type="entry name" value="DSS1_SEM1"/>
    <property type="match status" value="1"/>
</dbReference>
<dbReference type="EMBL" id="JBAMMX010000027">
    <property type="protein sequence ID" value="KAK6913127.1"/>
    <property type="molecule type" value="Genomic_DNA"/>
</dbReference>
<protein>
    <recommendedName>
        <fullName evidence="2">26S proteasome complex subunit SEM1</fullName>
    </recommendedName>
</protein>
<dbReference type="SMART" id="SM01385">
    <property type="entry name" value="DSS1_SEM1"/>
    <property type="match status" value="1"/>
</dbReference>
<comment type="subcellular location">
    <subcellularLocation>
        <location evidence="2">Nucleus</location>
    </subcellularLocation>
</comment>
<keyword evidence="4" id="KW-0812">Transmembrane</keyword>
<evidence type="ECO:0000256" key="4">
    <source>
        <dbReference type="SAM" id="Phobius"/>
    </source>
</evidence>
<evidence type="ECO:0000313" key="6">
    <source>
        <dbReference type="Proteomes" id="UP001370490"/>
    </source>
</evidence>
<dbReference type="GO" id="GO:0005634">
    <property type="term" value="C:nucleus"/>
    <property type="evidence" value="ECO:0007669"/>
    <property type="project" value="UniProtKB-SubCell"/>
</dbReference>
<feature type="transmembrane region" description="Helical" evidence="4">
    <location>
        <begin position="149"/>
        <end position="170"/>
    </location>
</feature>
<keyword evidence="4" id="KW-0472">Membrane</keyword>
<feature type="transmembrane region" description="Helical" evidence="4">
    <location>
        <begin position="266"/>
        <end position="292"/>
    </location>
</feature>
<gene>
    <name evidence="5" type="ORF">RJ641_022728</name>
</gene>
<dbReference type="Proteomes" id="UP001370490">
    <property type="component" value="Unassembled WGS sequence"/>
</dbReference>
<feature type="region of interest" description="Disordered" evidence="3">
    <location>
        <begin position="380"/>
        <end position="399"/>
    </location>
</feature>
<reference evidence="5 6" key="1">
    <citation type="submission" date="2023-12" db="EMBL/GenBank/DDBJ databases">
        <title>A high-quality genome assembly for Dillenia turbinata (Dilleniales).</title>
        <authorList>
            <person name="Chanderbali A."/>
        </authorList>
    </citation>
    <scope>NUCLEOTIDE SEQUENCE [LARGE SCALE GENOMIC DNA]</scope>
    <source>
        <strain evidence="5">LSX21</strain>
        <tissue evidence="5">Leaf</tissue>
    </source>
</reference>
<comment type="function">
    <text evidence="2">Component of the 26S proteasome, a multiprotein complex involved in the ATP-dependent degradation of ubiquitinated proteins.</text>
</comment>
<dbReference type="GO" id="GO:0043248">
    <property type="term" value="P:proteasome assembly"/>
    <property type="evidence" value="ECO:0007669"/>
    <property type="project" value="UniProtKB-UniRule"/>
</dbReference>